<dbReference type="Gene3D" id="1.10.1200.10">
    <property type="entry name" value="ACP-like"/>
    <property type="match status" value="1"/>
</dbReference>
<dbReference type="SUPFAM" id="SSF53474">
    <property type="entry name" value="alpha/beta-Hydrolases"/>
    <property type="match status" value="1"/>
</dbReference>
<keyword evidence="2" id="KW-0596">Phosphopantetheine</keyword>
<dbReference type="Proteomes" id="UP001501391">
    <property type="component" value="Unassembled WGS sequence"/>
</dbReference>
<evidence type="ECO:0000256" key="1">
    <source>
        <dbReference type="ARBA" id="ARBA00001957"/>
    </source>
</evidence>
<dbReference type="SUPFAM" id="SSF52151">
    <property type="entry name" value="FabD/lysophospholipase-like"/>
    <property type="match status" value="1"/>
</dbReference>
<evidence type="ECO:0000256" key="3">
    <source>
        <dbReference type="ARBA" id="ARBA00022553"/>
    </source>
</evidence>
<organism evidence="11 12">
    <name type="scientific">Streptomyces bangladeshensis</name>
    <dbReference type="NCBI Taxonomy" id="295352"/>
    <lineage>
        <taxon>Bacteria</taxon>
        <taxon>Bacillati</taxon>
        <taxon>Actinomycetota</taxon>
        <taxon>Actinomycetes</taxon>
        <taxon>Kitasatosporales</taxon>
        <taxon>Streptomycetaceae</taxon>
        <taxon>Streptomyces</taxon>
    </lineage>
</organism>
<dbReference type="PROSITE" id="PS00012">
    <property type="entry name" value="PHOSPHOPANTETHEINE"/>
    <property type="match status" value="1"/>
</dbReference>
<dbReference type="RefSeq" id="WP_346163106.1">
    <property type="nucleotide sequence ID" value="NZ_BAAAOQ010000012.1"/>
</dbReference>
<evidence type="ECO:0000256" key="5">
    <source>
        <dbReference type="ARBA" id="ARBA00023194"/>
    </source>
</evidence>
<evidence type="ECO:0000256" key="8">
    <source>
        <dbReference type="SAM" id="MobiDB-lite"/>
    </source>
</evidence>
<dbReference type="Pfam" id="PF00550">
    <property type="entry name" value="PP-binding"/>
    <property type="match status" value="1"/>
</dbReference>
<dbReference type="InterPro" id="IPR015083">
    <property type="entry name" value="NorB/c/GfsB-D-like_docking"/>
</dbReference>
<dbReference type="InterPro" id="IPR016035">
    <property type="entry name" value="Acyl_Trfase/lysoPLipase"/>
</dbReference>
<dbReference type="InterPro" id="IPR001227">
    <property type="entry name" value="Ac_transferase_dom_sf"/>
</dbReference>
<dbReference type="CDD" id="cd00833">
    <property type="entry name" value="PKS"/>
    <property type="match status" value="1"/>
</dbReference>
<dbReference type="Pfam" id="PF00975">
    <property type="entry name" value="Thioesterase"/>
    <property type="match status" value="1"/>
</dbReference>
<dbReference type="InterPro" id="IPR001031">
    <property type="entry name" value="Thioesterase"/>
</dbReference>
<dbReference type="Gene3D" id="3.40.50.1820">
    <property type="entry name" value="alpha/beta hydrolase"/>
    <property type="match status" value="1"/>
</dbReference>
<dbReference type="PANTHER" id="PTHR43775:SF51">
    <property type="entry name" value="INACTIVE PHENOLPHTHIOCEROL SYNTHESIS POLYKETIDE SYNTHASE TYPE I PKS1-RELATED"/>
    <property type="match status" value="1"/>
</dbReference>
<dbReference type="PROSITE" id="PS52004">
    <property type="entry name" value="KS3_2"/>
    <property type="match status" value="1"/>
</dbReference>
<dbReference type="Pfam" id="PF16197">
    <property type="entry name" value="KAsynt_C_assoc"/>
    <property type="match status" value="1"/>
</dbReference>
<keyword evidence="7" id="KW-0012">Acyltransferase</keyword>
<dbReference type="SUPFAM" id="SSF55048">
    <property type="entry name" value="Probable ACP-binding domain of malonyl-CoA ACP transacylase"/>
    <property type="match status" value="1"/>
</dbReference>
<dbReference type="InterPro" id="IPR016039">
    <property type="entry name" value="Thiolase-like"/>
</dbReference>
<evidence type="ECO:0000256" key="7">
    <source>
        <dbReference type="ARBA" id="ARBA00023315"/>
    </source>
</evidence>
<name>A0ABN3BMN0_9ACTN</name>
<feature type="region of interest" description="Disordered" evidence="8">
    <location>
        <begin position="75"/>
        <end position="95"/>
    </location>
</feature>
<dbReference type="InterPro" id="IPR020806">
    <property type="entry name" value="PKS_PP-bd"/>
</dbReference>
<evidence type="ECO:0000313" key="11">
    <source>
        <dbReference type="EMBL" id="GAA2197790.1"/>
    </source>
</evidence>
<dbReference type="Pfam" id="PF00698">
    <property type="entry name" value="Acyl_transf_1"/>
    <property type="match status" value="1"/>
</dbReference>
<evidence type="ECO:0000313" key="12">
    <source>
        <dbReference type="Proteomes" id="UP001501391"/>
    </source>
</evidence>
<dbReference type="InterPro" id="IPR006162">
    <property type="entry name" value="Ppantetheine_attach_site"/>
</dbReference>
<dbReference type="Gene3D" id="3.30.70.3290">
    <property type="match status" value="1"/>
</dbReference>
<proteinExistence type="predicted"/>
<dbReference type="InterPro" id="IPR009081">
    <property type="entry name" value="PP-bd_ACP"/>
</dbReference>
<dbReference type="InterPro" id="IPR050091">
    <property type="entry name" value="PKS_NRPS_Biosynth_Enz"/>
</dbReference>
<reference evidence="11 12" key="1">
    <citation type="journal article" date="2019" name="Int. J. Syst. Evol. Microbiol.">
        <title>The Global Catalogue of Microorganisms (GCM) 10K type strain sequencing project: providing services to taxonomists for standard genome sequencing and annotation.</title>
        <authorList>
            <consortium name="The Broad Institute Genomics Platform"/>
            <consortium name="The Broad Institute Genome Sequencing Center for Infectious Disease"/>
            <person name="Wu L."/>
            <person name="Ma J."/>
        </authorList>
    </citation>
    <scope>NUCLEOTIDE SEQUENCE [LARGE SCALE GENOMIC DNA]</scope>
    <source>
        <strain evidence="11 12">JCM 14924</strain>
    </source>
</reference>
<dbReference type="PROSITE" id="PS50075">
    <property type="entry name" value="CARRIER"/>
    <property type="match status" value="1"/>
</dbReference>
<dbReference type="Gene3D" id="3.40.47.10">
    <property type="match status" value="1"/>
</dbReference>
<evidence type="ECO:0000256" key="6">
    <source>
        <dbReference type="ARBA" id="ARBA00023268"/>
    </source>
</evidence>
<dbReference type="SMART" id="SM00824">
    <property type="entry name" value="PKS_TE"/>
    <property type="match status" value="1"/>
</dbReference>
<dbReference type="Pfam" id="PF08990">
    <property type="entry name" value="Docking"/>
    <property type="match status" value="1"/>
</dbReference>
<dbReference type="SMART" id="SM00823">
    <property type="entry name" value="PKS_PP"/>
    <property type="match status" value="1"/>
</dbReference>
<dbReference type="InterPro" id="IPR018201">
    <property type="entry name" value="Ketoacyl_synth_AS"/>
</dbReference>
<dbReference type="InterPro" id="IPR014030">
    <property type="entry name" value="Ketoacyl_synth_N"/>
</dbReference>
<dbReference type="Pfam" id="PF00109">
    <property type="entry name" value="ketoacyl-synt"/>
    <property type="match status" value="1"/>
</dbReference>
<keyword evidence="12" id="KW-1185">Reference proteome</keyword>
<dbReference type="SMART" id="SM00827">
    <property type="entry name" value="PKS_AT"/>
    <property type="match status" value="1"/>
</dbReference>
<dbReference type="Gene3D" id="3.40.366.10">
    <property type="entry name" value="Malonyl-Coenzyme A Acyl Carrier Protein, domain 2"/>
    <property type="match status" value="1"/>
</dbReference>
<accession>A0ABN3BMN0</accession>
<evidence type="ECO:0000256" key="4">
    <source>
        <dbReference type="ARBA" id="ARBA00022679"/>
    </source>
</evidence>
<dbReference type="SUPFAM" id="SSF53901">
    <property type="entry name" value="Thiolase-like"/>
    <property type="match status" value="1"/>
</dbReference>
<evidence type="ECO:0000259" key="9">
    <source>
        <dbReference type="PROSITE" id="PS50075"/>
    </source>
</evidence>
<dbReference type="InterPro" id="IPR029058">
    <property type="entry name" value="AB_hydrolase_fold"/>
</dbReference>
<dbReference type="SMART" id="SM00825">
    <property type="entry name" value="PKS_KS"/>
    <property type="match status" value="1"/>
</dbReference>
<keyword evidence="3" id="KW-0597">Phosphoprotein</keyword>
<gene>
    <name evidence="11" type="ORF">GCM10009787_37740</name>
</gene>
<feature type="domain" description="Carrier" evidence="9">
    <location>
        <begin position="927"/>
        <end position="1002"/>
    </location>
</feature>
<dbReference type="InterPro" id="IPR036736">
    <property type="entry name" value="ACP-like_sf"/>
</dbReference>
<comment type="caution">
    <text evidence="11">The sequence shown here is derived from an EMBL/GenBank/DDBJ whole genome shotgun (WGS) entry which is preliminary data.</text>
</comment>
<keyword evidence="4" id="KW-0808">Transferase</keyword>
<evidence type="ECO:0000259" key="10">
    <source>
        <dbReference type="PROSITE" id="PS52004"/>
    </source>
</evidence>
<dbReference type="PROSITE" id="PS00606">
    <property type="entry name" value="KS3_1"/>
    <property type="match status" value="1"/>
</dbReference>
<dbReference type="InterPro" id="IPR016036">
    <property type="entry name" value="Malonyl_transacylase_ACP-bd"/>
</dbReference>
<dbReference type="PANTHER" id="PTHR43775">
    <property type="entry name" value="FATTY ACID SYNTHASE"/>
    <property type="match status" value="1"/>
</dbReference>
<dbReference type="Pfam" id="PF02801">
    <property type="entry name" value="Ketoacyl-synt_C"/>
    <property type="match status" value="1"/>
</dbReference>
<dbReference type="EMBL" id="BAAAOQ010000012">
    <property type="protein sequence ID" value="GAA2197790.1"/>
    <property type="molecule type" value="Genomic_DNA"/>
</dbReference>
<dbReference type="InterPro" id="IPR020841">
    <property type="entry name" value="PKS_Beta-ketoAc_synthase_dom"/>
</dbReference>
<dbReference type="InterPro" id="IPR020802">
    <property type="entry name" value="TesA-like"/>
</dbReference>
<sequence>MAESEKPDTRMVEALRASLKEIERLRERNRALTAAAREPVAIVGMACRYPGGVRSPEDLWRLVADGAEGITDFPDDRGWDPDLYDPAPGTPGRSRTRQGGFLHDAGDFDAAFFGISPNEALVMDPQQRLLLEGSWEALENAGIDPVSLRGSRTGVFAGVMYHDYFGSFGSGSLVSGRVAYTLGLEGPTLSVDTACSSSLVTLHLAAQALRQGECTLALAGGVTVMASPGTYVEFSRQGALSPDGRCRSFADDAAGTGFSEGLGVLVLERLSDARRNGHPVLAVVRGSAVNQDGASNGLTAPNGPSQQRVIRQALASARLSAADVDVVEAHGTGTTLGDPIEAQALLATYGQDRPSNAPLWLGSVKSNIGHAQAAAGVAGVIKMVMAMRHETLPKTLHVDRPSTKVDWDTGRVSLLTEPRPWPRTDRPRRAGVSSFGISGTNAHAIIEEAPAAERTTDTEPDAPAVVWPLSARTPAALPAQAERLHAFLADRPDLHPAAVARALGTRRTAFDHRAAVTGTDREELLAALDALATRAPAPAAATGRARTGTRTAFLFTGQGAQRLGMGLELRARYPVFADAFDAVDARLGLDLAGVLAGDDADVLHRTQYAQTALFAFEVALFRLLESFGVRPDLLAGHSVGELAAAHVAGVLDLDDACTLVAARGRLMQALPEGGAMVAVQATEDEVRHLLDDRVGLAAVNGPSSVVLSGEEDAVLAAAEGFARTKRLAVSHAFHSPLMDGMLDAFRAVAEKLTYHQPSIPVVSALTGRLADGEQLRDPGHWVRHVRETVRFADAVAALTASGAGRFVELGPDAVLTGLARACADADGAVFVALGRRHGSEPTALMSGLARLYTDGLAPDWAALFPGTARADLPTYAFRRARYWLNAEVALTAGPLTEPVPHAAAVEGADAEPLRQRLADAPPAEREALLTDVIRAQTAAILGHAGPDAVEPDAVFLEIGMDSVSAAELRGALGTALGRTLPAGVVFDHPSPAALAAVLCDDPADGARDHTDADGLATVSALVRRAAADGRMAQAVDLLHAVAEILPGFSSLAELGTVADPVRLATGGTSPRLVCLPSPMALGGAHQYARFARHFQGRRDVLVPAMPGFGPGEALPRSVDAVVEAVVEGIRRACPDERPYVLVGYSSGGQFAHAAAEIMEKAGQPAAGVVLLDTYLPGDDGKDDLWRQMFDGMLDRESSLGGFGTARLAAMSRYSDLIQHCPPGALTAPVLFVRPEESFATGTEDWRATWPAAHEPADVPGTHFTILEEHARTTAEAVEAWLPATARAGTP</sequence>
<dbReference type="SMART" id="SM01294">
    <property type="entry name" value="PKS_PP_betabranch"/>
    <property type="match status" value="1"/>
</dbReference>
<evidence type="ECO:0000256" key="2">
    <source>
        <dbReference type="ARBA" id="ARBA00022450"/>
    </source>
</evidence>
<protein>
    <submittedName>
        <fullName evidence="11">Uncharacterized protein</fullName>
    </submittedName>
</protein>
<dbReference type="InterPro" id="IPR014031">
    <property type="entry name" value="Ketoacyl_synth_C"/>
</dbReference>
<keyword evidence="5" id="KW-0045">Antibiotic biosynthesis</keyword>
<dbReference type="InterPro" id="IPR014043">
    <property type="entry name" value="Acyl_transferase_dom"/>
</dbReference>
<dbReference type="InterPro" id="IPR032821">
    <property type="entry name" value="PKS_assoc"/>
</dbReference>
<feature type="domain" description="Ketosynthase family 3 (KS3)" evidence="10">
    <location>
        <begin position="37"/>
        <end position="448"/>
    </location>
</feature>
<comment type="cofactor">
    <cofactor evidence="1">
        <name>pantetheine 4'-phosphate</name>
        <dbReference type="ChEBI" id="CHEBI:47942"/>
    </cofactor>
</comment>
<keyword evidence="6" id="KW-0511">Multifunctional enzyme</keyword>